<dbReference type="Proteomes" id="UP000478505">
    <property type="component" value="Unassembled WGS sequence"/>
</dbReference>
<comment type="caution">
    <text evidence="2">The sequence shown here is derived from an EMBL/GenBank/DDBJ whole genome shotgun (WGS) entry which is preliminary data.</text>
</comment>
<gene>
    <name evidence="2" type="ORF">G3567_06205</name>
</gene>
<feature type="transmembrane region" description="Helical" evidence="1">
    <location>
        <begin position="62"/>
        <end position="80"/>
    </location>
</feature>
<evidence type="ECO:0000313" key="3">
    <source>
        <dbReference type="Proteomes" id="UP000478505"/>
    </source>
</evidence>
<feature type="transmembrane region" description="Helical" evidence="1">
    <location>
        <begin position="24"/>
        <end position="50"/>
    </location>
</feature>
<keyword evidence="1" id="KW-1133">Transmembrane helix</keyword>
<feature type="transmembrane region" description="Helical" evidence="1">
    <location>
        <begin position="150"/>
        <end position="167"/>
    </location>
</feature>
<dbReference type="EMBL" id="JAAIKD010000003">
    <property type="protein sequence ID" value="NEV93741.1"/>
    <property type="molecule type" value="Genomic_DNA"/>
</dbReference>
<keyword evidence="3" id="KW-1185">Reference proteome</keyword>
<feature type="transmembrane region" description="Helical" evidence="1">
    <location>
        <begin position="100"/>
        <end position="120"/>
    </location>
</feature>
<sequence length="196" mass="22024">MKTEKDYLNDLTEIRSLMERSSKFLSLTGFSGILAGVYALAGVYVAYIWIYDSDKSADVLSIFSLGVLILVLALSTAVVLSQKKSAKNGERLWNPVAKRLVMNLAIPLVSGGIFILILFLKDRLELIAPAMLIFYGMALANAGKFTFEEVKFFGIIEILLGLIAAYYTDYGLLFWAIGFGFMHIVYGIYMHWKYER</sequence>
<proteinExistence type="predicted"/>
<name>A0A6B3R7G8_9FLAO</name>
<evidence type="ECO:0000256" key="1">
    <source>
        <dbReference type="SAM" id="Phobius"/>
    </source>
</evidence>
<protein>
    <submittedName>
        <fullName evidence="2">Uncharacterized protein</fullName>
    </submittedName>
</protein>
<reference evidence="2 3" key="1">
    <citation type="submission" date="2020-02" db="EMBL/GenBank/DDBJ databases">
        <title>Flavobacteriaceae Psychroflexus bacterium YR1-1, complete genome.</title>
        <authorList>
            <person name="Li Y."/>
            <person name="Wu S."/>
        </authorList>
    </citation>
    <scope>NUCLEOTIDE SEQUENCE [LARGE SCALE GENOMIC DNA]</scope>
    <source>
        <strain evidence="2 3">YR1-1</strain>
    </source>
</reference>
<feature type="transmembrane region" description="Helical" evidence="1">
    <location>
        <begin position="173"/>
        <end position="192"/>
    </location>
</feature>
<keyword evidence="1" id="KW-0812">Transmembrane</keyword>
<accession>A0A6B3R7G8</accession>
<keyword evidence="1" id="KW-0472">Membrane</keyword>
<evidence type="ECO:0000313" key="2">
    <source>
        <dbReference type="EMBL" id="NEV93741.1"/>
    </source>
</evidence>
<dbReference type="AlphaFoldDB" id="A0A6B3R7G8"/>
<feature type="transmembrane region" description="Helical" evidence="1">
    <location>
        <begin position="126"/>
        <end position="143"/>
    </location>
</feature>
<organism evidence="2 3">
    <name type="scientific">Psychroflexus aurantiacus</name>
    <dbReference type="NCBI Taxonomy" id="2709310"/>
    <lineage>
        <taxon>Bacteria</taxon>
        <taxon>Pseudomonadati</taxon>
        <taxon>Bacteroidota</taxon>
        <taxon>Flavobacteriia</taxon>
        <taxon>Flavobacteriales</taxon>
        <taxon>Flavobacteriaceae</taxon>
        <taxon>Psychroflexus</taxon>
    </lineage>
</organism>
<dbReference type="RefSeq" id="WP_164004466.1">
    <property type="nucleotide sequence ID" value="NZ_JAAIKD010000003.1"/>
</dbReference>